<accession>A0AAD6Z547</accession>
<sequence length="162" mass="18593">MPHAHAARILHLIFHQIPAPPLFRSINSSSVNLVLTPVLLLDSRVPELDVLASDVYNRQKKSAEKNRRCLDVPSLFRTNYGMIFWPKTGSPRITIGQDSCDNKNKSKKNCVGNKNGGRDTWLYMQRRMCKRTGRRGEFTFRLAKRACARANGLVRAWAWIWV</sequence>
<evidence type="ECO:0000313" key="2">
    <source>
        <dbReference type="Proteomes" id="UP001218218"/>
    </source>
</evidence>
<organism evidence="1 2">
    <name type="scientific">Mycena albidolilacea</name>
    <dbReference type="NCBI Taxonomy" id="1033008"/>
    <lineage>
        <taxon>Eukaryota</taxon>
        <taxon>Fungi</taxon>
        <taxon>Dikarya</taxon>
        <taxon>Basidiomycota</taxon>
        <taxon>Agaricomycotina</taxon>
        <taxon>Agaricomycetes</taxon>
        <taxon>Agaricomycetidae</taxon>
        <taxon>Agaricales</taxon>
        <taxon>Marasmiineae</taxon>
        <taxon>Mycenaceae</taxon>
        <taxon>Mycena</taxon>
    </lineage>
</organism>
<name>A0AAD6Z547_9AGAR</name>
<dbReference type="EMBL" id="JARIHO010000086">
    <property type="protein sequence ID" value="KAJ7307926.1"/>
    <property type="molecule type" value="Genomic_DNA"/>
</dbReference>
<protein>
    <submittedName>
        <fullName evidence="1">Uncharacterized protein</fullName>
    </submittedName>
</protein>
<gene>
    <name evidence="1" type="ORF">DFH08DRAFT_824011</name>
</gene>
<keyword evidence="2" id="KW-1185">Reference proteome</keyword>
<evidence type="ECO:0000313" key="1">
    <source>
        <dbReference type="EMBL" id="KAJ7307926.1"/>
    </source>
</evidence>
<dbReference type="Proteomes" id="UP001218218">
    <property type="component" value="Unassembled WGS sequence"/>
</dbReference>
<reference evidence="1" key="1">
    <citation type="submission" date="2023-03" db="EMBL/GenBank/DDBJ databases">
        <title>Massive genome expansion in bonnet fungi (Mycena s.s.) driven by repeated elements and novel gene families across ecological guilds.</title>
        <authorList>
            <consortium name="Lawrence Berkeley National Laboratory"/>
            <person name="Harder C.B."/>
            <person name="Miyauchi S."/>
            <person name="Viragh M."/>
            <person name="Kuo A."/>
            <person name="Thoen E."/>
            <person name="Andreopoulos B."/>
            <person name="Lu D."/>
            <person name="Skrede I."/>
            <person name="Drula E."/>
            <person name="Henrissat B."/>
            <person name="Morin E."/>
            <person name="Kohler A."/>
            <person name="Barry K."/>
            <person name="LaButti K."/>
            <person name="Morin E."/>
            <person name="Salamov A."/>
            <person name="Lipzen A."/>
            <person name="Mereny Z."/>
            <person name="Hegedus B."/>
            <person name="Baldrian P."/>
            <person name="Stursova M."/>
            <person name="Weitz H."/>
            <person name="Taylor A."/>
            <person name="Grigoriev I.V."/>
            <person name="Nagy L.G."/>
            <person name="Martin F."/>
            <person name="Kauserud H."/>
        </authorList>
    </citation>
    <scope>NUCLEOTIDE SEQUENCE</scope>
    <source>
        <strain evidence="1">CBHHK002</strain>
    </source>
</reference>
<comment type="caution">
    <text evidence="1">The sequence shown here is derived from an EMBL/GenBank/DDBJ whole genome shotgun (WGS) entry which is preliminary data.</text>
</comment>
<dbReference type="AlphaFoldDB" id="A0AAD6Z547"/>
<proteinExistence type="predicted"/>